<dbReference type="Proteomes" id="UP000830326">
    <property type="component" value="Chromosome"/>
</dbReference>
<dbReference type="InterPro" id="IPR036397">
    <property type="entry name" value="RNaseH_sf"/>
</dbReference>
<dbReference type="PANTHER" id="PTHR30231:SF41">
    <property type="entry name" value="DNA POLYMERASE III SUBUNIT EPSILON"/>
    <property type="match status" value="1"/>
</dbReference>
<dbReference type="SUPFAM" id="SSF53098">
    <property type="entry name" value="Ribonuclease H-like"/>
    <property type="match status" value="1"/>
</dbReference>
<dbReference type="SMART" id="SM00479">
    <property type="entry name" value="EXOIII"/>
    <property type="match status" value="1"/>
</dbReference>
<evidence type="ECO:0000256" key="1">
    <source>
        <dbReference type="ARBA" id="ARBA00022839"/>
    </source>
</evidence>
<dbReference type="EMBL" id="CP095075">
    <property type="protein sequence ID" value="UOR12130.1"/>
    <property type="molecule type" value="Genomic_DNA"/>
</dbReference>
<organism evidence="3 4">
    <name type="scientific">Halobacillus amylolyticus</name>
    <dbReference type="NCBI Taxonomy" id="2932259"/>
    <lineage>
        <taxon>Bacteria</taxon>
        <taxon>Bacillati</taxon>
        <taxon>Bacillota</taxon>
        <taxon>Bacilli</taxon>
        <taxon>Bacillales</taxon>
        <taxon>Bacillaceae</taxon>
        <taxon>Halobacillus</taxon>
    </lineage>
</organism>
<keyword evidence="1" id="KW-0378">Hydrolase</keyword>
<accession>A0ABY4HB58</accession>
<gene>
    <name evidence="3" type="ORF">MUO15_00890</name>
</gene>
<dbReference type="Pfam" id="PF00929">
    <property type="entry name" value="RNase_T"/>
    <property type="match status" value="1"/>
</dbReference>
<keyword evidence="1" id="KW-0540">Nuclease</keyword>
<dbReference type="PANTHER" id="PTHR30231">
    <property type="entry name" value="DNA POLYMERASE III SUBUNIT EPSILON"/>
    <property type="match status" value="1"/>
</dbReference>
<protein>
    <submittedName>
        <fullName evidence="3">3'-5' exoribonuclease</fullName>
    </submittedName>
</protein>
<name>A0ABY4HB58_9BACI</name>
<sequence length="241" mass="27514">MIVDQMIQFIKQLSGRSDGFTSLSSQTDPGKIAYMRDLQRELKTKDVLDIAFDELKVVVFDLETTGFYPYNGDRILSIGAVKMVGDRILEETFYSLVYNDSAPSEEIQRLTGITKDTLKNAATLHDVLKEFYQFIKNDALVAHHANHEKQFMKHATWMALKKSFQHRIIDTSFLTKVADPESRIVTLDECCAHYGITIDKRHHALHDAVATAELWAKCVREIQTLGFSNLKEVYTHIATLK</sequence>
<dbReference type="CDD" id="cd06127">
    <property type="entry name" value="DEDDh"/>
    <property type="match status" value="1"/>
</dbReference>
<dbReference type="Gene3D" id="3.30.420.10">
    <property type="entry name" value="Ribonuclease H-like superfamily/Ribonuclease H"/>
    <property type="match status" value="1"/>
</dbReference>
<feature type="domain" description="Exonuclease" evidence="2">
    <location>
        <begin position="56"/>
        <end position="224"/>
    </location>
</feature>
<evidence type="ECO:0000313" key="3">
    <source>
        <dbReference type="EMBL" id="UOR12130.1"/>
    </source>
</evidence>
<proteinExistence type="predicted"/>
<dbReference type="NCBIfam" id="TIGR00573">
    <property type="entry name" value="dnaq"/>
    <property type="match status" value="1"/>
</dbReference>
<dbReference type="NCBIfam" id="NF005836">
    <property type="entry name" value="PRK07740.1"/>
    <property type="match status" value="1"/>
</dbReference>
<dbReference type="InterPro" id="IPR013520">
    <property type="entry name" value="Ribonucl_H"/>
</dbReference>
<dbReference type="InterPro" id="IPR012337">
    <property type="entry name" value="RNaseH-like_sf"/>
</dbReference>
<evidence type="ECO:0000259" key="2">
    <source>
        <dbReference type="SMART" id="SM00479"/>
    </source>
</evidence>
<dbReference type="RefSeq" id="WP_245032705.1">
    <property type="nucleotide sequence ID" value="NZ_CP095075.1"/>
</dbReference>
<reference evidence="3" key="1">
    <citation type="submission" date="2022-04" db="EMBL/GenBank/DDBJ databases">
        <title>Halobacillus sp. isolated from saltern.</title>
        <authorList>
            <person name="Won M."/>
            <person name="Lee C.-M."/>
            <person name="Woen H.-Y."/>
            <person name="Kwon S.-W."/>
        </authorList>
    </citation>
    <scope>NUCLEOTIDE SEQUENCE</scope>
    <source>
        <strain evidence="3">SSHM10-5</strain>
    </source>
</reference>
<keyword evidence="1" id="KW-0269">Exonuclease</keyword>
<dbReference type="InterPro" id="IPR006054">
    <property type="entry name" value="DnaQ"/>
</dbReference>
<evidence type="ECO:0000313" key="4">
    <source>
        <dbReference type="Proteomes" id="UP000830326"/>
    </source>
</evidence>
<keyword evidence="4" id="KW-1185">Reference proteome</keyword>